<gene>
    <name evidence="1" type="ORF">MPPM_1048</name>
</gene>
<reference evidence="1 2" key="1">
    <citation type="journal article" date="2016" name="Genome Announc.">
        <title>Complete Genome Sequence of Methylobacterium populi P-1M, Isolated from Pink-Pigmented Household Biofilm.</title>
        <authorList>
            <person name="Morohoshi T."/>
            <person name="Ikeda T."/>
        </authorList>
    </citation>
    <scope>NUCLEOTIDE SEQUENCE [LARGE SCALE GENOMIC DNA]</scope>
    <source>
        <strain evidence="1 2">P-1M</strain>
    </source>
</reference>
<protein>
    <submittedName>
        <fullName evidence="1">Uncharacterized protein</fullName>
    </submittedName>
</protein>
<proteinExistence type="predicted"/>
<dbReference type="RefSeq" id="WP_096484132.1">
    <property type="nucleotide sequence ID" value="NZ_AP014809.1"/>
</dbReference>
<dbReference type="Proteomes" id="UP000218288">
    <property type="component" value="Chromosome"/>
</dbReference>
<evidence type="ECO:0000313" key="1">
    <source>
        <dbReference type="EMBL" id="BAU89653.1"/>
    </source>
</evidence>
<evidence type="ECO:0000313" key="2">
    <source>
        <dbReference type="Proteomes" id="UP000218288"/>
    </source>
</evidence>
<organism evidence="1 2">
    <name type="scientific">Methylorubrum populi</name>
    <dbReference type="NCBI Taxonomy" id="223967"/>
    <lineage>
        <taxon>Bacteria</taxon>
        <taxon>Pseudomonadati</taxon>
        <taxon>Pseudomonadota</taxon>
        <taxon>Alphaproteobacteria</taxon>
        <taxon>Hyphomicrobiales</taxon>
        <taxon>Methylobacteriaceae</taxon>
        <taxon>Methylorubrum</taxon>
    </lineage>
</organism>
<dbReference type="AlphaFoldDB" id="A0A160PCF0"/>
<name>A0A160PCF0_9HYPH</name>
<dbReference type="EMBL" id="AP014809">
    <property type="protein sequence ID" value="BAU89653.1"/>
    <property type="molecule type" value="Genomic_DNA"/>
</dbReference>
<accession>A0A160PCF0</accession>
<sequence>MKAVDPATAYADRFYGRKSQISGVNLMSEGFNAASEDATVFAYIEADGEDLKNPCFTFEAADITAQQAMRLLGCWQQIIREK</sequence>